<feature type="region of interest" description="Disordered" evidence="1">
    <location>
        <begin position="172"/>
        <end position="192"/>
    </location>
</feature>
<accession>A0ABN9TLG3</accession>
<name>A0ABN9TLG3_9DINO</name>
<dbReference type="Proteomes" id="UP001189429">
    <property type="component" value="Unassembled WGS sequence"/>
</dbReference>
<feature type="compositionally biased region" description="Low complexity" evidence="1">
    <location>
        <begin position="453"/>
        <end position="464"/>
    </location>
</feature>
<sequence length="539" mass="57067">RTERGAGAGALPPGAPRPMAAALGPESTLVAVEVAEQVRAYDERFLHGSRALAAGHAGAAEAQAQAFGRRDGTGVEAVHDVMPAEREAFERLVAEAARGKRLEGTGLEEPLLVLDFGCGDGRYLRQYLRTAEALGSRGDGRPGCRLQVVAYDVSVEALRSFSSRARAAGLSDASEAAAAPSPEPPGCPGSERRGLVALRGAQLEVEFALGGGGMDVHTVEGLLRARHELYDVIVVGWGTLSCIPNTPSLSAMGLLELFARAGRHVMNVASTTNNHVRFQREYAARRRAAAETDLPEARAWLQGLLGLATFEGSYYYPVDTGQRMFYAAVTAEQEVARLAAAGFVGVEVRICNIINFFDILTKPRAARLDAAVARLLQRGDLWGAQLLLSRGVARALERPLSQLRTSSCIFDASSPLASTAQVARYFISTGRGTSPARGRRPGAAPTGEATSCAAEPADESAAAAPLRRPIRQGRRAQCAAAAHNVGAAAAVRQADRRPASGGRGCRWRPAGERRPTARRQRARPGPGCRPLAPTPGRPR</sequence>
<protein>
    <recommendedName>
        <fullName evidence="4">Small RNA 2'-O-methyltransferase</fullName>
    </recommendedName>
</protein>
<evidence type="ECO:0000313" key="2">
    <source>
        <dbReference type="EMBL" id="CAK0846800.1"/>
    </source>
</evidence>
<feature type="region of interest" description="Disordered" evidence="1">
    <location>
        <begin position="430"/>
        <end position="464"/>
    </location>
</feature>
<feature type="region of interest" description="Disordered" evidence="1">
    <location>
        <begin position="488"/>
        <end position="539"/>
    </location>
</feature>
<organism evidence="2 3">
    <name type="scientific">Prorocentrum cordatum</name>
    <dbReference type="NCBI Taxonomy" id="2364126"/>
    <lineage>
        <taxon>Eukaryota</taxon>
        <taxon>Sar</taxon>
        <taxon>Alveolata</taxon>
        <taxon>Dinophyceae</taxon>
        <taxon>Prorocentrales</taxon>
        <taxon>Prorocentraceae</taxon>
        <taxon>Prorocentrum</taxon>
    </lineage>
</organism>
<evidence type="ECO:0008006" key="4">
    <source>
        <dbReference type="Google" id="ProtNLM"/>
    </source>
</evidence>
<dbReference type="Gene3D" id="3.40.50.150">
    <property type="entry name" value="Vaccinia Virus protein VP39"/>
    <property type="match status" value="1"/>
</dbReference>
<feature type="non-terminal residue" evidence="2">
    <location>
        <position position="1"/>
    </location>
</feature>
<feature type="non-terminal residue" evidence="2">
    <location>
        <position position="539"/>
    </location>
</feature>
<gene>
    <name evidence="2" type="ORF">PCOR1329_LOCUS40203</name>
</gene>
<dbReference type="EMBL" id="CAUYUJ010014848">
    <property type="protein sequence ID" value="CAK0846800.1"/>
    <property type="molecule type" value="Genomic_DNA"/>
</dbReference>
<dbReference type="InterPro" id="IPR029063">
    <property type="entry name" value="SAM-dependent_MTases_sf"/>
</dbReference>
<reference evidence="2" key="1">
    <citation type="submission" date="2023-10" db="EMBL/GenBank/DDBJ databases">
        <authorList>
            <person name="Chen Y."/>
            <person name="Shah S."/>
            <person name="Dougan E. K."/>
            <person name="Thang M."/>
            <person name="Chan C."/>
        </authorList>
    </citation>
    <scope>NUCLEOTIDE SEQUENCE [LARGE SCALE GENOMIC DNA]</scope>
</reference>
<comment type="caution">
    <text evidence="2">The sequence shown here is derived from an EMBL/GenBank/DDBJ whole genome shotgun (WGS) entry which is preliminary data.</text>
</comment>
<evidence type="ECO:0000256" key="1">
    <source>
        <dbReference type="SAM" id="MobiDB-lite"/>
    </source>
</evidence>
<feature type="region of interest" description="Disordered" evidence="1">
    <location>
        <begin position="1"/>
        <end position="20"/>
    </location>
</feature>
<feature type="compositionally biased region" description="Low complexity" evidence="1">
    <location>
        <begin position="9"/>
        <end position="20"/>
    </location>
</feature>
<dbReference type="SUPFAM" id="SSF53335">
    <property type="entry name" value="S-adenosyl-L-methionine-dependent methyltransferases"/>
    <property type="match status" value="2"/>
</dbReference>
<evidence type="ECO:0000313" key="3">
    <source>
        <dbReference type="Proteomes" id="UP001189429"/>
    </source>
</evidence>
<proteinExistence type="predicted"/>
<keyword evidence="3" id="KW-1185">Reference proteome</keyword>